<comment type="caution">
    <text evidence="2">The sequence shown here is derived from an EMBL/GenBank/DDBJ whole genome shotgun (WGS) entry which is preliminary data.</text>
</comment>
<keyword evidence="1" id="KW-0812">Transmembrane</keyword>
<proteinExistence type="predicted"/>
<evidence type="ECO:0000313" key="2">
    <source>
        <dbReference type="EMBL" id="MQU08214.1"/>
    </source>
</evidence>
<keyword evidence="1" id="KW-0472">Membrane</keyword>
<feature type="transmembrane region" description="Helical" evidence="1">
    <location>
        <begin position="58"/>
        <end position="79"/>
    </location>
</feature>
<feature type="transmembrane region" description="Helical" evidence="1">
    <location>
        <begin position="100"/>
        <end position="124"/>
    </location>
</feature>
<evidence type="ECO:0000313" key="3">
    <source>
        <dbReference type="Proteomes" id="UP000478064"/>
    </source>
</evidence>
<dbReference type="EMBL" id="WIVU01000057">
    <property type="protein sequence ID" value="MQU08214.1"/>
    <property type="molecule type" value="Genomic_DNA"/>
</dbReference>
<dbReference type="RefSeq" id="WP_153375038.1">
    <property type="nucleotide sequence ID" value="NZ_WIVU01000057.1"/>
</dbReference>
<feature type="transmembrane region" description="Helical" evidence="1">
    <location>
        <begin position="7"/>
        <end position="31"/>
    </location>
</feature>
<organism evidence="2 3">
    <name type="scientific">Pseudomonas helleri</name>
    <dbReference type="NCBI Taxonomy" id="1608996"/>
    <lineage>
        <taxon>Bacteria</taxon>
        <taxon>Pseudomonadati</taxon>
        <taxon>Pseudomonadota</taxon>
        <taxon>Gammaproteobacteria</taxon>
        <taxon>Pseudomonadales</taxon>
        <taxon>Pseudomonadaceae</taxon>
        <taxon>Pseudomonas</taxon>
    </lineage>
</organism>
<dbReference type="Proteomes" id="UP000478064">
    <property type="component" value="Unassembled WGS sequence"/>
</dbReference>
<reference evidence="2 3" key="1">
    <citation type="submission" date="2019-10" db="EMBL/GenBank/DDBJ databases">
        <title>Evaluation of single-gene subtyping targets for Pseudomonas.</title>
        <authorList>
            <person name="Reichler S.J."/>
            <person name="Orsi R.H."/>
            <person name="Wiedmann M."/>
            <person name="Martin N.H."/>
            <person name="Murphy S.I."/>
        </authorList>
    </citation>
    <scope>NUCLEOTIDE SEQUENCE [LARGE SCALE GENOMIC DNA]</scope>
    <source>
        <strain evidence="2 3">FSL R10-1637</strain>
    </source>
</reference>
<name>A0A6L5HXV9_9PSED</name>
<accession>A0A6L5HXV9</accession>
<gene>
    <name evidence="2" type="ORF">GHO27_21335</name>
</gene>
<dbReference type="AlphaFoldDB" id="A0A6L5HXV9"/>
<keyword evidence="1" id="KW-1133">Transmembrane helix</keyword>
<protein>
    <submittedName>
        <fullName evidence="2">Uncharacterized protein</fullName>
    </submittedName>
</protein>
<sequence length="125" mass="13795">MSSVDFVVGCLCGAVIVCMFVWIVLALRIAFTQMDLMLGLLRNCSFIESLAKFKQGGLWGKLLLVGSVSGVVAFSGLYVRRGTVDAEDIRRIPVQLKRRLVFLQWAGIVLISLLFLLVLVSKIFG</sequence>
<evidence type="ECO:0000256" key="1">
    <source>
        <dbReference type="SAM" id="Phobius"/>
    </source>
</evidence>